<feature type="transmembrane region" description="Helical" evidence="1">
    <location>
        <begin position="345"/>
        <end position="363"/>
    </location>
</feature>
<dbReference type="AlphaFoldDB" id="A0A816F779"/>
<reference evidence="3" key="1">
    <citation type="submission" date="2021-02" db="EMBL/GenBank/DDBJ databases">
        <authorList>
            <person name="Nowell W R."/>
        </authorList>
    </citation>
    <scope>NUCLEOTIDE SEQUENCE</scope>
</reference>
<evidence type="ECO:0000256" key="1">
    <source>
        <dbReference type="SAM" id="Phobius"/>
    </source>
</evidence>
<evidence type="ECO:0000313" key="4">
    <source>
        <dbReference type="Proteomes" id="UP000663828"/>
    </source>
</evidence>
<organism evidence="3 4">
    <name type="scientific">Adineta ricciae</name>
    <name type="common">Rotifer</name>
    <dbReference type="NCBI Taxonomy" id="249248"/>
    <lineage>
        <taxon>Eukaryota</taxon>
        <taxon>Metazoa</taxon>
        <taxon>Spiralia</taxon>
        <taxon>Gnathifera</taxon>
        <taxon>Rotifera</taxon>
        <taxon>Eurotatoria</taxon>
        <taxon>Bdelloidea</taxon>
        <taxon>Adinetida</taxon>
        <taxon>Adinetidae</taxon>
        <taxon>Adineta</taxon>
    </lineage>
</organism>
<name>A0A816F779_ADIRI</name>
<proteinExistence type="predicted"/>
<dbReference type="EMBL" id="CAJNOR010010884">
    <property type="protein sequence ID" value="CAF1657422.1"/>
    <property type="molecule type" value="Genomic_DNA"/>
</dbReference>
<evidence type="ECO:0000313" key="3">
    <source>
        <dbReference type="EMBL" id="CAF1657422.1"/>
    </source>
</evidence>
<dbReference type="Proteomes" id="UP000663828">
    <property type="component" value="Unassembled WGS sequence"/>
</dbReference>
<protein>
    <submittedName>
        <fullName evidence="3">Uncharacterized protein</fullName>
    </submittedName>
</protein>
<keyword evidence="1" id="KW-1133">Transmembrane helix</keyword>
<comment type="caution">
    <text evidence="3">The sequence shown here is derived from an EMBL/GenBank/DDBJ whole genome shotgun (WGS) entry which is preliminary data.</text>
</comment>
<dbReference type="Proteomes" id="UP000663852">
    <property type="component" value="Unassembled WGS sequence"/>
</dbReference>
<keyword evidence="1" id="KW-0472">Membrane</keyword>
<dbReference type="EMBL" id="CAJNOJ010000710">
    <property type="protein sequence ID" value="CAF1513281.1"/>
    <property type="molecule type" value="Genomic_DNA"/>
</dbReference>
<accession>A0A816F779</accession>
<evidence type="ECO:0000313" key="2">
    <source>
        <dbReference type="EMBL" id="CAF1513281.1"/>
    </source>
</evidence>
<feature type="transmembrane region" description="Helical" evidence="1">
    <location>
        <begin position="254"/>
        <end position="280"/>
    </location>
</feature>
<keyword evidence="4" id="KW-1185">Reference proteome</keyword>
<keyword evidence="1" id="KW-0812">Transmembrane</keyword>
<sequence length="679" mass="77985">MRDYRIIASSQFQILGSLCRTSQQMISDSLNELFSQYLTTSEVISNEIFNAQLDYLVEQLESQSINNQKHTSDFLQLSISHNTIFSALQTNYATVFQVEKFSAYLVASAYYFNNKTCICNMNPNCNEQAIIYRLKSVEAVYDTADVQYFVSYSLSKLLTIPGIRVGCLPYDTLLQSTLECFYNESFIEQIQKYIPAFSLVSPLSPSHFSQNITVNDLLSELFIESWNEMRNFTAYFHVCVPQSCTYSYDRRFNFLHVMVTLIGIFGGLKMILYFSAPFIVKAIRQIEKKKCFSKKSDSIETEPHSQQNLRDRLVHFISQIKIKLMTLDLFPTLANIKDGIYSTRVCLFCLIIAMIILIFYTSISIQTRSITVYQPSLDEYDYLYAQYSSTLKCPCSRLSAPYSLIIHLEPEYHQVCSSDFIKDDVWLLYFTQINAVLPAYDFRGTGLRFFTILQTLCQMANETVRNELSAFNAIEFVTAYVLSRSTFNTQISTLIRQFQQQTVNSFLVMFQLLRTAIQMNQFMVGGNTNAYLQVFSKINGSMFRFIPNSALSQQCSCGENSSCSRSQGFYCISSQCRYNSSAPPRQVIPGLVLSCLPVDSLLLSTLQWFRAAFRLRQNWKMLFPNCLLKIGRTQVISVRIIPFSERKGYSLLKSVAQKLKVCEFVQSNQVAAFYKPIKP</sequence>
<gene>
    <name evidence="2" type="ORF">EDS130_LOCUS43387</name>
    <name evidence="3" type="ORF">XAT740_LOCUS56185</name>
</gene>